<reference evidence="2" key="1">
    <citation type="submission" date="2023-03" db="EMBL/GenBank/DDBJ databases">
        <authorList>
            <person name="Julca I."/>
        </authorList>
    </citation>
    <scope>NUCLEOTIDE SEQUENCE</scope>
</reference>
<name>A0AAV1D2Y5_OLDCO</name>
<evidence type="ECO:0000256" key="1">
    <source>
        <dbReference type="SAM" id="MobiDB-lite"/>
    </source>
</evidence>
<protein>
    <submittedName>
        <fullName evidence="2">OLC1v1038632C1</fullName>
    </submittedName>
</protein>
<proteinExistence type="predicted"/>
<gene>
    <name evidence="2" type="ORF">OLC1_LOCUS10943</name>
</gene>
<feature type="region of interest" description="Disordered" evidence="1">
    <location>
        <begin position="39"/>
        <end position="61"/>
    </location>
</feature>
<dbReference type="Proteomes" id="UP001161247">
    <property type="component" value="Chromosome 4"/>
</dbReference>
<evidence type="ECO:0000313" key="2">
    <source>
        <dbReference type="EMBL" id="CAI9101334.1"/>
    </source>
</evidence>
<dbReference type="AlphaFoldDB" id="A0AAV1D2Y5"/>
<evidence type="ECO:0000313" key="3">
    <source>
        <dbReference type="Proteomes" id="UP001161247"/>
    </source>
</evidence>
<keyword evidence="3" id="KW-1185">Reference proteome</keyword>
<dbReference type="EMBL" id="OX459121">
    <property type="protein sequence ID" value="CAI9101334.1"/>
    <property type="molecule type" value="Genomic_DNA"/>
</dbReference>
<sequence length="95" mass="10664">MWASRRNSSAATSVITASNTRIVVTTIVNHRSRSKYAIGAKARKEVRQETQGNHQQQQGKESNRMIIIVKKVLQKTEAKTIPHLLGLQLEDSLKV</sequence>
<accession>A0AAV1D2Y5</accession>
<feature type="compositionally biased region" description="Low complexity" evidence="1">
    <location>
        <begin position="49"/>
        <end position="58"/>
    </location>
</feature>
<organism evidence="2 3">
    <name type="scientific">Oldenlandia corymbosa var. corymbosa</name>
    <dbReference type="NCBI Taxonomy" id="529605"/>
    <lineage>
        <taxon>Eukaryota</taxon>
        <taxon>Viridiplantae</taxon>
        <taxon>Streptophyta</taxon>
        <taxon>Embryophyta</taxon>
        <taxon>Tracheophyta</taxon>
        <taxon>Spermatophyta</taxon>
        <taxon>Magnoliopsida</taxon>
        <taxon>eudicotyledons</taxon>
        <taxon>Gunneridae</taxon>
        <taxon>Pentapetalae</taxon>
        <taxon>asterids</taxon>
        <taxon>lamiids</taxon>
        <taxon>Gentianales</taxon>
        <taxon>Rubiaceae</taxon>
        <taxon>Rubioideae</taxon>
        <taxon>Spermacoceae</taxon>
        <taxon>Hedyotis-Oldenlandia complex</taxon>
        <taxon>Oldenlandia</taxon>
    </lineage>
</organism>